<proteinExistence type="predicted"/>
<organism evidence="1 2">
    <name type="scientific">Streptococcus suis (strain GZ1)</name>
    <dbReference type="NCBI Taxonomy" id="423211"/>
    <lineage>
        <taxon>Bacteria</taxon>
        <taxon>Bacillati</taxon>
        <taxon>Bacillota</taxon>
        <taxon>Bacilli</taxon>
        <taxon>Lactobacillales</taxon>
        <taxon>Streptococcaceae</taxon>
        <taxon>Streptococcus</taxon>
    </lineage>
</organism>
<dbReference type="Proteomes" id="UP000002359">
    <property type="component" value="Chromosome"/>
</dbReference>
<gene>
    <name evidence="1" type="ordered locus">SSGZ1_1824</name>
</gene>
<dbReference type="PATRIC" id="fig|423211.3.peg.1796"/>
<dbReference type="EMBL" id="CP000837">
    <property type="protein sequence ID" value="ADE32280.1"/>
    <property type="molecule type" value="Genomic_DNA"/>
</dbReference>
<protein>
    <submittedName>
        <fullName evidence="1">Uncharacterized protein</fullName>
    </submittedName>
</protein>
<name>D5AKB5_STRGZ</name>
<evidence type="ECO:0000313" key="2">
    <source>
        <dbReference type="Proteomes" id="UP000002359"/>
    </source>
</evidence>
<evidence type="ECO:0000313" key="1">
    <source>
        <dbReference type="EMBL" id="ADE32280.1"/>
    </source>
</evidence>
<dbReference type="HOGENOM" id="CLU_2132216_0_0_9"/>
<dbReference type="KEGG" id="ssw:SSGZ1_1824"/>
<sequence length="130" mass="15649">MRRLWRAIMDRVYAVKCLVKNEFEPSYENYSSYEEVTYLLPADVLVWEDEQVDKNKLADYLLGLVEDGYVNADGIWKQSRLFHIAGVQEMDDRVEFDGLAVEVYRWFYNFERPVTEEEFLNLYYFDDLGR</sequence>
<dbReference type="AlphaFoldDB" id="D5AKB5"/>
<accession>D5AKB5</accession>
<reference evidence="1 2" key="1">
    <citation type="journal article" date="2009" name="J. Infect. Dis.">
        <title>Clinical, experimental, and genomic differences between intermediately pathogenic, highly pathogenic, and epidemic Streptococcus suis.</title>
        <authorList>
            <person name="Ye C."/>
            <person name="Zheng H."/>
            <person name="Zhang J."/>
            <person name="Jing H."/>
            <person name="Wang L."/>
            <person name="Xiong Y."/>
            <person name="Wang W."/>
            <person name="Zhou Z."/>
            <person name="Sun Q."/>
            <person name="Luo X."/>
            <person name="Du H."/>
            <person name="Gottschalk M."/>
            <person name="Xu J."/>
        </authorList>
    </citation>
    <scope>NUCLEOTIDE SEQUENCE [LARGE SCALE GENOMIC DNA]</scope>
    <source>
        <strain evidence="1 2">GZ1</strain>
    </source>
</reference>